<accession>A0ACD1H353</accession>
<proteinExistence type="predicted"/>
<evidence type="ECO:0000313" key="1">
    <source>
        <dbReference type="EMBL" id="RAH68040.1"/>
    </source>
</evidence>
<reference evidence="1" key="1">
    <citation type="submission" date="2018-02" db="EMBL/GenBank/DDBJ databases">
        <title>The genomes of Aspergillus section Nigri reveals drivers in fungal speciation.</title>
        <authorList>
            <consortium name="DOE Joint Genome Institute"/>
            <person name="Vesth T.C."/>
            <person name="Nybo J."/>
            <person name="Theobald S."/>
            <person name="Brandl J."/>
            <person name="Frisvad J.C."/>
            <person name="Nielsen K.F."/>
            <person name="Lyhne E.K."/>
            <person name="Kogle M.E."/>
            <person name="Kuo A."/>
            <person name="Riley R."/>
            <person name="Clum A."/>
            <person name="Nolan M."/>
            <person name="Lipzen A."/>
            <person name="Salamov A."/>
            <person name="Henrissat B."/>
            <person name="Wiebenga A."/>
            <person name="De vries R.P."/>
            <person name="Grigoriev I.V."/>
            <person name="Mortensen U.H."/>
            <person name="Andersen M.R."/>
            <person name="Baker S.E."/>
        </authorList>
    </citation>
    <scope>NUCLEOTIDE SEQUENCE</scope>
    <source>
        <strain evidence="1">CBS 121060</strain>
    </source>
</reference>
<dbReference type="EMBL" id="KZ824969">
    <property type="protein sequence ID" value="RAH68040.1"/>
    <property type="molecule type" value="Genomic_DNA"/>
</dbReference>
<organism evidence="1 2">
    <name type="scientific">Aspergillus aculeatinus CBS 121060</name>
    <dbReference type="NCBI Taxonomy" id="1448322"/>
    <lineage>
        <taxon>Eukaryota</taxon>
        <taxon>Fungi</taxon>
        <taxon>Dikarya</taxon>
        <taxon>Ascomycota</taxon>
        <taxon>Pezizomycotina</taxon>
        <taxon>Eurotiomycetes</taxon>
        <taxon>Eurotiomycetidae</taxon>
        <taxon>Eurotiales</taxon>
        <taxon>Aspergillaceae</taxon>
        <taxon>Aspergillus</taxon>
        <taxon>Aspergillus subgen. Circumdati</taxon>
    </lineage>
</organism>
<sequence>MLDQFAAFQWIYANIEAFGGDPNHITVQGQSAGSAATQHILYSNLTRDLIVGAIVESGVRDPHDPHDPLCTSFAETYTSLDEALKDGDTYLSNLGVSSIAEARTLSMEALIDGATGTTRDTTIMFEAVLDYYAMPDTYLNVLIKGLAHDVPAITGNNKDENSATYGLDISLAEYLQDLNQTYSGEWVDRFLSLYPANDSTTASGAYNSMFTDRSKDHAPSGQTSGAYHESDINYVLNNLYAIDKPWTAEDYAIANKMNDY</sequence>
<keyword evidence="2" id="KW-1185">Reference proteome</keyword>
<gene>
    <name evidence="1" type="ORF">BO66DRAFT_455789</name>
</gene>
<name>A0ACD1H353_9EURO</name>
<protein>
    <submittedName>
        <fullName evidence="1">Alpha/beta-hydrolase</fullName>
    </submittedName>
</protein>
<evidence type="ECO:0000313" key="2">
    <source>
        <dbReference type="Proteomes" id="UP000249661"/>
    </source>
</evidence>
<dbReference type="Proteomes" id="UP000249661">
    <property type="component" value="Unassembled WGS sequence"/>
</dbReference>